<evidence type="ECO:0000313" key="2">
    <source>
        <dbReference type="Proteomes" id="UP001454036"/>
    </source>
</evidence>
<sequence length="145" mass="16058">MSLLLDNPPSGPLRAESVEAARDRVSPITVCTTLAGVACPAPRPCPPGFLPLPRRHHGAALGLAEPQFIRKPMLRVSNVFKVTQAVTKHTLRTSIRGNNTARRRLNSHVHNIISNMINGYLRLQHFLIKHSLISAIKGRRRILSQ</sequence>
<dbReference type="Proteomes" id="UP001454036">
    <property type="component" value="Unassembled WGS sequence"/>
</dbReference>
<gene>
    <name evidence="1" type="ORF">LIER_33748</name>
</gene>
<keyword evidence="2" id="KW-1185">Reference proteome</keyword>
<evidence type="ECO:0000313" key="1">
    <source>
        <dbReference type="EMBL" id="GAA0186460.1"/>
    </source>
</evidence>
<name>A0AAV3S031_LITER</name>
<dbReference type="AlphaFoldDB" id="A0AAV3S031"/>
<proteinExistence type="predicted"/>
<accession>A0AAV3S031</accession>
<protein>
    <submittedName>
        <fullName evidence="1">Uncharacterized protein</fullName>
    </submittedName>
</protein>
<dbReference type="EMBL" id="BAABME010013724">
    <property type="protein sequence ID" value="GAA0186460.1"/>
    <property type="molecule type" value="Genomic_DNA"/>
</dbReference>
<organism evidence="1 2">
    <name type="scientific">Lithospermum erythrorhizon</name>
    <name type="common">Purple gromwell</name>
    <name type="synonym">Lithospermum officinale var. erythrorhizon</name>
    <dbReference type="NCBI Taxonomy" id="34254"/>
    <lineage>
        <taxon>Eukaryota</taxon>
        <taxon>Viridiplantae</taxon>
        <taxon>Streptophyta</taxon>
        <taxon>Embryophyta</taxon>
        <taxon>Tracheophyta</taxon>
        <taxon>Spermatophyta</taxon>
        <taxon>Magnoliopsida</taxon>
        <taxon>eudicotyledons</taxon>
        <taxon>Gunneridae</taxon>
        <taxon>Pentapetalae</taxon>
        <taxon>asterids</taxon>
        <taxon>lamiids</taxon>
        <taxon>Boraginales</taxon>
        <taxon>Boraginaceae</taxon>
        <taxon>Boraginoideae</taxon>
        <taxon>Lithospermeae</taxon>
        <taxon>Lithospermum</taxon>
    </lineage>
</organism>
<reference evidence="1 2" key="1">
    <citation type="submission" date="2024-01" db="EMBL/GenBank/DDBJ databases">
        <title>The complete chloroplast genome sequence of Lithospermum erythrorhizon: insights into the phylogenetic relationship among Boraginaceae species and the maternal lineages of purple gromwells.</title>
        <authorList>
            <person name="Okada T."/>
            <person name="Watanabe K."/>
        </authorList>
    </citation>
    <scope>NUCLEOTIDE SEQUENCE [LARGE SCALE GENOMIC DNA]</scope>
</reference>
<comment type="caution">
    <text evidence="1">The sequence shown here is derived from an EMBL/GenBank/DDBJ whole genome shotgun (WGS) entry which is preliminary data.</text>
</comment>